<name>A0A2N3WYK1_9NOCA</name>
<evidence type="ECO:0000313" key="2">
    <source>
        <dbReference type="EMBL" id="PKV98918.1"/>
    </source>
</evidence>
<organism evidence="2 3">
    <name type="scientific">Nocardia fluminea</name>
    <dbReference type="NCBI Taxonomy" id="134984"/>
    <lineage>
        <taxon>Bacteria</taxon>
        <taxon>Bacillati</taxon>
        <taxon>Actinomycetota</taxon>
        <taxon>Actinomycetes</taxon>
        <taxon>Mycobacteriales</taxon>
        <taxon>Nocardiaceae</taxon>
        <taxon>Nocardia</taxon>
    </lineage>
</organism>
<dbReference type="Pfam" id="PF18895">
    <property type="entry name" value="T4SS_pilin"/>
    <property type="match status" value="1"/>
</dbReference>
<evidence type="ECO:0008006" key="4">
    <source>
        <dbReference type="Google" id="ProtNLM"/>
    </source>
</evidence>
<dbReference type="Proteomes" id="UP000233766">
    <property type="component" value="Unassembled WGS sequence"/>
</dbReference>
<keyword evidence="1" id="KW-0812">Transmembrane</keyword>
<comment type="caution">
    <text evidence="2">The sequence shown here is derived from an EMBL/GenBank/DDBJ whole genome shotgun (WGS) entry which is preliminary data.</text>
</comment>
<keyword evidence="3" id="KW-1185">Reference proteome</keyword>
<dbReference type="InterPro" id="IPR043993">
    <property type="entry name" value="T4SS_pilin"/>
</dbReference>
<dbReference type="EMBL" id="PJMW01000001">
    <property type="protein sequence ID" value="PKV98918.1"/>
    <property type="molecule type" value="Genomic_DNA"/>
</dbReference>
<dbReference type="AlphaFoldDB" id="A0A2N3WYK1"/>
<feature type="transmembrane region" description="Helical" evidence="1">
    <location>
        <begin position="71"/>
        <end position="92"/>
    </location>
</feature>
<reference evidence="2 3" key="1">
    <citation type="submission" date="2017-12" db="EMBL/GenBank/DDBJ databases">
        <title>Sequencing the genomes of 1000 Actinobacteria strains.</title>
        <authorList>
            <person name="Klenk H.-P."/>
        </authorList>
    </citation>
    <scope>NUCLEOTIDE SEQUENCE [LARGE SCALE GENOMIC DNA]</scope>
    <source>
        <strain evidence="2 3">DSM 44489</strain>
    </source>
</reference>
<accession>A0A2N3WYK1</accession>
<feature type="transmembrane region" description="Helical" evidence="1">
    <location>
        <begin position="112"/>
        <end position="131"/>
    </location>
</feature>
<sequence length="133" mass="13564">MNANRGHLREAPVQSARRAVQRRLSMALVAVVTTVALLVLMAGSASAAPQTVVLAVASSLDQVIDNARNWVMGILAGLATLCLTVAGARYLLGAGDPAETEKAKTAFRAACIGYGLAVLAPVIVAVLKSIVGG</sequence>
<evidence type="ECO:0000313" key="3">
    <source>
        <dbReference type="Proteomes" id="UP000233766"/>
    </source>
</evidence>
<proteinExistence type="predicted"/>
<dbReference type="RefSeq" id="WP_245914124.1">
    <property type="nucleotide sequence ID" value="NZ_PJMW01000001.1"/>
</dbReference>
<keyword evidence="1" id="KW-1133">Transmembrane helix</keyword>
<evidence type="ECO:0000256" key="1">
    <source>
        <dbReference type="SAM" id="Phobius"/>
    </source>
</evidence>
<protein>
    <recommendedName>
        <fullName evidence="4">TrbC/VIRB2 family protein</fullName>
    </recommendedName>
</protein>
<keyword evidence="1" id="KW-0472">Membrane</keyword>
<gene>
    <name evidence="2" type="ORF">ATK86_0952</name>
</gene>